<evidence type="ECO:0000256" key="4">
    <source>
        <dbReference type="ARBA" id="ARBA00022490"/>
    </source>
</evidence>
<dbReference type="Gene3D" id="1.10.260.50">
    <property type="match status" value="1"/>
</dbReference>
<evidence type="ECO:0000256" key="3">
    <source>
        <dbReference type="ARBA" id="ARBA00011738"/>
    </source>
</evidence>
<protein>
    <recommendedName>
        <fullName evidence="8">Selenocysteine lyase</fullName>
        <ecNumber evidence="7">4.4.1.16</ecNumber>
    </recommendedName>
</protein>
<evidence type="ECO:0000313" key="11">
    <source>
        <dbReference type="Proteomes" id="UP001460270"/>
    </source>
</evidence>
<accession>A0AAW0NAS9</accession>
<sequence>MSQNRIYMDYNATTPLDPEVIKAIDEALTDAWGNPSSTYTAGVKAKTIINESRENVARMVGGKAEDIIFTSGGTEANNMVIQCAVEHFRRNCDAAEQNGCPGLPHLISSNVEHDSVKLVLEHLQREGKADATFVPVSTVTGRVEVADVMAALRPNTCLVSIMLANNETGSSCP</sequence>
<dbReference type="InterPro" id="IPR015421">
    <property type="entry name" value="PyrdxlP-dep_Trfase_major"/>
</dbReference>
<dbReference type="GO" id="GO:0005829">
    <property type="term" value="C:cytosol"/>
    <property type="evidence" value="ECO:0007669"/>
    <property type="project" value="UniProtKB-SubCell"/>
</dbReference>
<keyword evidence="11" id="KW-1185">Reference proteome</keyword>
<evidence type="ECO:0000256" key="7">
    <source>
        <dbReference type="ARBA" id="ARBA00039054"/>
    </source>
</evidence>
<dbReference type="AlphaFoldDB" id="A0AAW0NAS9"/>
<gene>
    <name evidence="10" type="ORF">WMY93_024174</name>
</gene>
<dbReference type="EC" id="4.4.1.16" evidence="7"/>
<evidence type="ECO:0000256" key="5">
    <source>
        <dbReference type="ARBA" id="ARBA00022679"/>
    </source>
</evidence>
<evidence type="ECO:0000256" key="8">
    <source>
        <dbReference type="ARBA" id="ARBA00040554"/>
    </source>
</evidence>
<dbReference type="Pfam" id="PF00266">
    <property type="entry name" value="Aminotran_5"/>
    <property type="match status" value="1"/>
</dbReference>
<dbReference type="GO" id="GO:0009000">
    <property type="term" value="F:selenocysteine lyase activity"/>
    <property type="evidence" value="ECO:0007669"/>
    <property type="project" value="UniProtKB-EC"/>
</dbReference>
<keyword evidence="4" id="KW-0963">Cytoplasm</keyword>
<evidence type="ECO:0000256" key="1">
    <source>
        <dbReference type="ARBA" id="ARBA00001933"/>
    </source>
</evidence>
<dbReference type="InterPro" id="IPR015424">
    <property type="entry name" value="PyrdxlP-dep_Trfase"/>
</dbReference>
<dbReference type="Gene3D" id="3.40.640.10">
    <property type="entry name" value="Type I PLP-dependent aspartate aminotransferase-like (Major domain)"/>
    <property type="match status" value="1"/>
</dbReference>
<organism evidence="10 11">
    <name type="scientific">Mugilogobius chulae</name>
    <name type="common">yellowstripe goby</name>
    <dbReference type="NCBI Taxonomy" id="88201"/>
    <lineage>
        <taxon>Eukaryota</taxon>
        <taxon>Metazoa</taxon>
        <taxon>Chordata</taxon>
        <taxon>Craniata</taxon>
        <taxon>Vertebrata</taxon>
        <taxon>Euteleostomi</taxon>
        <taxon>Actinopterygii</taxon>
        <taxon>Neopterygii</taxon>
        <taxon>Teleostei</taxon>
        <taxon>Neoteleostei</taxon>
        <taxon>Acanthomorphata</taxon>
        <taxon>Gobiaria</taxon>
        <taxon>Gobiiformes</taxon>
        <taxon>Gobioidei</taxon>
        <taxon>Gobiidae</taxon>
        <taxon>Gobionellinae</taxon>
        <taxon>Mugilogobius</taxon>
    </lineage>
</organism>
<dbReference type="SUPFAM" id="SSF53383">
    <property type="entry name" value="PLP-dependent transferases"/>
    <property type="match status" value="1"/>
</dbReference>
<dbReference type="PANTHER" id="PTHR11601">
    <property type="entry name" value="CYSTEINE DESULFURYLASE FAMILY MEMBER"/>
    <property type="match status" value="1"/>
</dbReference>
<evidence type="ECO:0000259" key="9">
    <source>
        <dbReference type="Pfam" id="PF00266"/>
    </source>
</evidence>
<feature type="domain" description="Aminotransferase class V" evidence="9">
    <location>
        <begin position="6"/>
        <end position="170"/>
    </location>
</feature>
<comment type="subunit">
    <text evidence="3">Homodimer.</text>
</comment>
<comment type="caution">
    <text evidence="10">The sequence shown here is derived from an EMBL/GenBank/DDBJ whole genome shotgun (WGS) entry which is preliminary data.</text>
</comment>
<reference evidence="11" key="1">
    <citation type="submission" date="2024-04" db="EMBL/GenBank/DDBJ databases">
        <title>Salinicola lusitanus LLJ914,a marine bacterium isolated from the Okinawa Trough.</title>
        <authorList>
            <person name="Li J."/>
        </authorList>
    </citation>
    <scope>NUCLEOTIDE SEQUENCE [LARGE SCALE GENOMIC DNA]</scope>
</reference>
<keyword evidence="5" id="KW-0808">Transferase</keyword>
<dbReference type="PANTHER" id="PTHR11601:SF62">
    <property type="entry name" value="SELENOCYSTEINE LYASE"/>
    <property type="match status" value="1"/>
</dbReference>
<dbReference type="InterPro" id="IPR000192">
    <property type="entry name" value="Aminotrans_V_dom"/>
</dbReference>
<dbReference type="EMBL" id="JBBPFD010000018">
    <property type="protein sequence ID" value="KAK7888614.1"/>
    <property type="molecule type" value="Genomic_DNA"/>
</dbReference>
<dbReference type="InterPro" id="IPR015422">
    <property type="entry name" value="PyrdxlP-dep_Trfase_small"/>
</dbReference>
<comment type="cofactor">
    <cofactor evidence="1">
        <name>pyridoxal 5'-phosphate</name>
        <dbReference type="ChEBI" id="CHEBI:597326"/>
    </cofactor>
</comment>
<comment type="function">
    <text evidence="6">Catalyzes the decomposition of L-selenocysteine to L-alanine and elemental selenium.</text>
</comment>
<dbReference type="GO" id="GO:0016740">
    <property type="term" value="F:transferase activity"/>
    <property type="evidence" value="ECO:0007669"/>
    <property type="project" value="UniProtKB-KW"/>
</dbReference>
<proteinExistence type="predicted"/>
<evidence type="ECO:0000256" key="2">
    <source>
        <dbReference type="ARBA" id="ARBA00004514"/>
    </source>
</evidence>
<dbReference type="Proteomes" id="UP001460270">
    <property type="component" value="Unassembled WGS sequence"/>
</dbReference>
<evidence type="ECO:0000313" key="10">
    <source>
        <dbReference type="EMBL" id="KAK7888614.1"/>
    </source>
</evidence>
<evidence type="ECO:0000256" key="6">
    <source>
        <dbReference type="ARBA" id="ARBA00037407"/>
    </source>
</evidence>
<dbReference type="Gene3D" id="3.90.1150.10">
    <property type="entry name" value="Aspartate Aminotransferase, domain 1"/>
    <property type="match status" value="1"/>
</dbReference>
<comment type="subcellular location">
    <subcellularLocation>
        <location evidence="2">Cytoplasm</location>
        <location evidence="2">Cytosol</location>
    </subcellularLocation>
</comment>
<name>A0AAW0NAS9_9GOBI</name>